<sequence length="187" mass="20022">MPTSDERTGRVHAALLHHLATRGWEGLDVATIAEQVGCRPDEVLGGDGRLADLVVDALVAASEHSPALREPPGTSLREDVIFLLSGQAADLETDAGRALRPVMASRPRDPELVERALSAVMVPRQQLWVQVVADAVARGEARPRAMDPLVLSVGPRMLVAEDLDGGPVTTARIEELTDLVVLPLLTR</sequence>
<evidence type="ECO:0000259" key="3">
    <source>
        <dbReference type="Pfam" id="PF16859"/>
    </source>
</evidence>
<dbReference type="EMBL" id="JBHUFZ010000011">
    <property type="protein sequence ID" value="MFD1889656.1"/>
    <property type="molecule type" value="Genomic_DNA"/>
</dbReference>
<keyword evidence="1" id="KW-0805">Transcription regulation</keyword>
<feature type="domain" description="Tetracyclin repressor-like C-terminal" evidence="3">
    <location>
        <begin position="73"/>
        <end position="180"/>
    </location>
</feature>
<comment type="caution">
    <text evidence="4">The sequence shown here is derived from an EMBL/GenBank/DDBJ whole genome shotgun (WGS) entry which is preliminary data.</text>
</comment>
<evidence type="ECO:0000313" key="4">
    <source>
        <dbReference type="EMBL" id="MFD1889656.1"/>
    </source>
</evidence>
<dbReference type="SUPFAM" id="SSF48498">
    <property type="entry name" value="Tetracyclin repressor-like, C-terminal domain"/>
    <property type="match status" value="1"/>
</dbReference>
<dbReference type="InterPro" id="IPR011075">
    <property type="entry name" value="TetR_C"/>
</dbReference>
<dbReference type="InterPro" id="IPR036271">
    <property type="entry name" value="Tet_transcr_reg_TetR-rel_C_sf"/>
</dbReference>
<evidence type="ECO:0000256" key="1">
    <source>
        <dbReference type="ARBA" id="ARBA00023015"/>
    </source>
</evidence>
<evidence type="ECO:0000313" key="5">
    <source>
        <dbReference type="Proteomes" id="UP001597326"/>
    </source>
</evidence>
<keyword evidence="2" id="KW-0804">Transcription</keyword>
<dbReference type="RefSeq" id="WP_343872726.1">
    <property type="nucleotide sequence ID" value="NZ_BAAAIX010000009.1"/>
</dbReference>
<gene>
    <name evidence="4" type="ORF">ACFSCS_05550</name>
</gene>
<protein>
    <submittedName>
        <fullName evidence="4">TetR-like C-terminal domain-containing protein</fullName>
    </submittedName>
</protein>
<accession>A0ABW4RTQ7</accession>
<dbReference type="Proteomes" id="UP001597326">
    <property type="component" value="Unassembled WGS sequence"/>
</dbReference>
<name>A0ABW4RTQ7_9ACTN</name>
<dbReference type="Pfam" id="PF16859">
    <property type="entry name" value="TetR_C_11"/>
    <property type="match status" value="1"/>
</dbReference>
<organism evidence="4 5">
    <name type="scientific">Luteococcus peritonei</name>
    <dbReference type="NCBI Taxonomy" id="88874"/>
    <lineage>
        <taxon>Bacteria</taxon>
        <taxon>Bacillati</taxon>
        <taxon>Actinomycetota</taxon>
        <taxon>Actinomycetes</taxon>
        <taxon>Propionibacteriales</taxon>
        <taxon>Propionibacteriaceae</taxon>
        <taxon>Luteococcus</taxon>
    </lineage>
</organism>
<dbReference type="Gene3D" id="1.10.357.10">
    <property type="entry name" value="Tetracycline Repressor, domain 2"/>
    <property type="match status" value="1"/>
</dbReference>
<keyword evidence="5" id="KW-1185">Reference proteome</keyword>
<proteinExistence type="predicted"/>
<reference evidence="5" key="1">
    <citation type="journal article" date="2019" name="Int. J. Syst. Evol. Microbiol.">
        <title>The Global Catalogue of Microorganisms (GCM) 10K type strain sequencing project: providing services to taxonomists for standard genome sequencing and annotation.</title>
        <authorList>
            <consortium name="The Broad Institute Genomics Platform"/>
            <consortium name="The Broad Institute Genome Sequencing Center for Infectious Disease"/>
            <person name="Wu L."/>
            <person name="Ma J."/>
        </authorList>
    </citation>
    <scope>NUCLEOTIDE SEQUENCE [LARGE SCALE GENOMIC DNA]</scope>
    <source>
        <strain evidence="5">CAIM 431</strain>
    </source>
</reference>
<evidence type="ECO:0000256" key="2">
    <source>
        <dbReference type="ARBA" id="ARBA00023163"/>
    </source>
</evidence>